<evidence type="ECO:0000313" key="3">
    <source>
        <dbReference type="EMBL" id="CAI8034442.1"/>
    </source>
</evidence>
<dbReference type="EMBL" id="CASHTH010002732">
    <property type="protein sequence ID" value="CAI8034442.1"/>
    <property type="molecule type" value="Genomic_DNA"/>
</dbReference>
<proteinExistence type="predicted"/>
<dbReference type="Proteomes" id="UP001174909">
    <property type="component" value="Unassembled WGS sequence"/>
</dbReference>
<dbReference type="AlphaFoldDB" id="A0AA35SSC5"/>
<accession>A0AA35SSC5</accession>
<sequence length="330" mass="36537">MHYITTALATLAVALAIALRSVNAYGNGGLSADVCNTFGVYHEANRRPDTSKDVYLTLFGENGEPQNCFMPQRNYYVKLNSSYLIRGFLLQAVSGARMPSPDTSLPSDVTDGPCRDSNNVVNSVSHTQKRTDRSEELYFPISVKRSTRPLLFRYTVVFSFTSFLADKTLEIPCCERLNQNATPPSPTAISGSGTVADTSKEGSGTTHTTTAPYITLPPLGTPVNRTCGRRVENIYKSLNDTRGEIRYNCTIKRPLKQTVCSESCEIDGQRLRCQVYKHIPRRKGYNCVPYTDCDQTNVIASEYGTTFEEIVTTGCQCFIEETTSSPSEEN</sequence>
<evidence type="ECO:0000313" key="4">
    <source>
        <dbReference type="Proteomes" id="UP001174909"/>
    </source>
</evidence>
<gene>
    <name evidence="3" type="ORF">GBAR_LOCUS19389</name>
</gene>
<name>A0AA35SSC5_GEOBA</name>
<evidence type="ECO:0008006" key="5">
    <source>
        <dbReference type="Google" id="ProtNLM"/>
    </source>
</evidence>
<reference evidence="3" key="1">
    <citation type="submission" date="2023-03" db="EMBL/GenBank/DDBJ databases">
        <authorList>
            <person name="Steffen K."/>
            <person name="Cardenas P."/>
        </authorList>
    </citation>
    <scope>NUCLEOTIDE SEQUENCE</scope>
</reference>
<feature type="region of interest" description="Disordered" evidence="1">
    <location>
        <begin position="182"/>
        <end position="215"/>
    </location>
</feature>
<protein>
    <recommendedName>
        <fullName evidence="5">Spaetzle domain-containing protein</fullName>
    </recommendedName>
</protein>
<feature type="compositionally biased region" description="Polar residues" evidence="1">
    <location>
        <begin position="182"/>
        <end position="212"/>
    </location>
</feature>
<evidence type="ECO:0000256" key="1">
    <source>
        <dbReference type="SAM" id="MobiDB-lite"/>
    </source>
</evidence>
<feature type="chain" id="PRO_5041319848" description="Spaetzle domain-containing protein" evidence="2">
    <location>
        <begin position="25"/>
        <end position="330"/>
    </location>
</feature>
<comment type="caution">
    <text evidence="3">The sequence shown here is derived from an EMBL/GenBank/DDBJ whole genome shotgun (WGS) entry which is preliminary data.</text>
</comment>
<organism evidence="3 4">
    <name type="scientific">Geodia barretti</name>
    <name type="common">Barrett's horny sponge</name>
    <dbReference type="NCBI Taxonomy" id="519541"/>
    <lineage>
        <taxon>Eukaryota</taxon>
        <taxon>Metazoa</taxon>
        <taxon>Porifera</taxon>
        <taxon>Demospongiae</taxon>
        <taxon>Heteroscleromorpha</taxon>
        <taxon>Tetractinellida</taxon>
        <taxon>Astrophorina</taxon>
        <taxon>Geodiidae</taxon>
        <taxon>Geodia</taxon>
    </lineage>
</organism>
<keyword evidence="4" id="KW-1185">Reference proteome</keyword>
<keyword evidence="2" id="KW-0732">Signal</keyword>
<feature type="signal peptide" evidence="2">
    <location>
        <begin position="1"/>
        <end position="24"/>
    </location>
</feature>
<evidence type="ECO:0000256" key="2">
    <source>
        <dbReference type="SAM" id="SignalP"/>
    </source>
</evidence>